<gene>
    <name evidence="3" type="ORF">GCM10022215_14650</name>
</gene>
<evidence type="ECO:0000256" key="1">
    <source>
        <dbReference type="ARBA" id="ARBA00004370"/>
    </source>
</evidence>
<keyword evidence="4" id="KW-1185">Reference proteome</keyword>
<comment type="caution">
    <text evidence="3">The sequence shown here is derived from an EMBL/GenBank/DDBJ whole genome shotgun (WGS) entry which is preliminary data.</text>
</comment>
<dbReference type="PANTHER" id="PTHR37042:SF4">
    <property type="entry name" value="OUTER MEMBRANE PROTEIN RV1973"/>
    <property type="match status" value="1"/>
</dbReference>
<evidence type="ECO:0000313" key="4">
    <source>
        <dbReference type="Proteomes" id="UP001501495"/>
    </source>
</evidence>
<proteinExistence type="predicted"/>
<protein>
    <recommendedName>
        <fullName evidence="5">Mce-associated membrane protein</fullName>
    </recommendedName>
</protein>
<evidence type="ECO:0008006" key="5">
    <source>
        <dbReference type="Google" id="ProtNLM"/>
    </source>
</evidence>
<name>A0ABP7XIQ6_9ACTN</name>
<accession>A0ABP7XIQ6</accession>
<dbReference type="Proteomes" id="UP001501495">
    <property type="component" value="Unassembled WGS sequence"/>
</dbReference>
<comment type="subcellular location">
    <subcellularLocation>
        <location evidence="1">Membrane</location>
    </subcellularLocation>
</comment>
<evidence type="ECO:0000313" key="3">
    <source>
        <dbReference type="EMBL" id="GAA4115652.1"/>
    </source>
</evidence>
<keyword evidence="2" id="KW-0472">Membrane</keyword>
<dbReference type="EMBL" id="BAAAZH010000011">
    <property type="protein sequence ID" value="GAA4115652.1"/>
    <property type="molecule type" value="Genomic_DNA"/>
</dbReference>
<evidence type="ECO:0000256" key="2">
    <source>
        <dbReference type="ARBA" id="ARBA00023136"/>
    </source>
</evidence>
<reference evidence="4" key="1">
    <citation type="journal article" date="2019" name="Int. J. Syst. Evol. Microbiol.">
        <title>The Global Catalogue of Microorganisms (GCM) 10K type strain sequencing project: providing services to taxonomists for standard genome sequencing and annotation.</title>
        <authorList>
            <consortium name="The Broad Institute Genomics Platform"/>
            <consortium name="The Broad Institute Genome Sequencing Center for Infectious Disease"/>
            <person name="Wu L."/>
            <person name="Ma J."/>
        </authorList>
    </citation>
    <scope>NUCLEOTIDE SEQUENCE [LARGE SCALE GENOMIC DNA]</scope>
    <source>
        <strain evidence="4">JCM 16703</strain>
    </source>
</reference>
<dbReference type="RefSeq" id="WP_344732646.1">
    <property type="nucleotide sequence ID" value="NZ_BAAAZH010000011.1"/>
</dbReference>
<dbReference type="PANTHER" id="PTHR37042">
    <property type="entry name" value="OUTER MEMBRANE PROTEIN RV1973"/>
    <property type="match status" value="1"/>
</dbReference>
<organism evidence="3 4">
    <name type="scientific">Nocardioides fonticola</name>
    <dbReference type="NCBI Taxonomy" id="450363"/>
    <lineage>
        <taxon>Bacteria</taxon>
        <taxon>Bacillati</taxon>
        <taxon>Actinomycetota</taxon>
        <taxon>Actinomycetes</taxon>
        <taxon>Propionibacteriales</taxon>
        <taxon>Nocardioidaceae</taxon>
        <taxon>Nocardioides</taxon>
    </lineage>
</organism>
<sequence length="163" mass="17331">MRAGRIAAGVLVPAALVASGFYAVHGHDRLASEQQIADRRTSAARAASADVPALLTYRGDQAQVREQMDAARALVTSGFRAEFEELLTSLVEPTVAQKGFATTAEVSRIGVVSGDADAVTLLVMLSQRTKRPGGSLGEPVATRAEVRMVWSDGRWLVDDLKPV</sequence>